<dbReference type="RefSeq" id="WP_356197179.1">
    <property type="nucleotide sequence ID" value="NZ_JBEXDP010000102.1"/>
</dbReference>
<dbReference type="Gene3D" id="3.40.50.720">
    <property type="entry name" value="NAD(P)-binding Rossmann-like Domain"/>
    <property type="match status" value="1"/>
</dbReference>
<feature type="compositionally biased region" description="Polar residues" evidence="1">
    <location>
        <begin position="50"/>
        <end position="67"/>
    </location>
</feature>
<sequence>MSHSSALTRLAFAAVRPLLLQSPALGALPVLRAATDPEVRGGEYYRPRGFQQSKGHPTTVRSGPSSQDAALQRRLWILSGELTGITFPL</sequence>
<dbReference type="Proteomes" id="UP001551011">
    <property type="component" value="Unassembled WGS sequence"/>
</dbReference>
<organism evidence="3 4">
    <name type="scientific">Streptomyces flaveolus</name>
    <dbReference type="NCBI Taxonomy" id="67297"/>
    <lineage>
        <taxon>Bacteria</taxon>
        <taxon>Bacillati</taxon>
        <taxon>Actinomycetota</taxon>
        <taxon>Actinomycetes</taxon>
        <taxon>Kitasatosporales</taxon>
        <taxon>Streptomycetaceae</taxon>
        <taxon>Streptomyces</taxon>
    </lineage>
</organism>
<evidence type="ECO:0000313" key="4">
    <source>
        <dbReference type="Proteomes" id="UP001551011"/>
    </source>
</evidence>
<evidence type="ECO:0000256" key="2">
    <source>
        <dbReference type="SAM" id="SignalP"/>
    </source>
</evidence>
<accession>A0ABV3AMT0</accession>
<reference evidence="3 4" key="1">
    <citation type="submission" date="2024-06" db="EMBL/GenBank/DDBJ databases">
        <title>The Natural Products Discovery Center: Release of the First 8490 Sequenced Strains for Exploring Actinobacteria Biosynthetic Diversity.</title>
        <authorList>
            <person name="Kalkreuter E."/>
            <person name="Kautsar S.A."/>
            <person name="Yang D."/>
            <person name="Bader C.D."/>
            <person name="Teijaro C.N."/>
            <person name="Fluegel L."/>
            <person name="Davis C.M."/>
            <person name="Simpson J.R."/>
            <person name="Lauterbach L."/>
            <person name="Steele A.D."/>
            <person name="Gui C."/>
            <person name="Meng S."/>
            <person name="Li G."/>
            <person name="Viehrig K."/>
            <person name="Ye F."/>
            <person name="Su P."/>
            <person name="Kiefer A.F."/>
            <person name="Nichols A."/>
            <person name="Cepeda A.J."/>
            <person name="Yan W."/>
            <person name="Fan B."/>
            <person name="Jiang Y."/>
            <person name="Adhikari A."/>
            <person name="Zheng C.-J."/>
            <person name="Schuster L."/>
            <person name="Cowan T.M."/>
            <person name="Smanski M.J."/>
            <person name="Chevrette M.G."/>
            <person name="De Carvalho L.P.S."/>
            <person name="Shen B."/>
        </authorList>
    </citation>
    <scope>NUCLEOTIDE SEQUENCE [LARGE SCALE GENOMIC DNA]</scope>
    <source>
        <strain evidence="3 4">NPDC020594</strain>
    </source>
</reference>
<keyword evidence="2" id="KW-0732">Signal</keyword>
<comment type="caution">
    <text evidence="3">The sequence shown here is derived from an EMBL/GenBank/DDBJ whole genome shotgun (WGS) entry which is preliminary data.</text>
</comment>
<protein>
    <submittedName>
        <fullName evidence="3">Uncharacterized protein</fullName>
    </submittedName>
</protein>
<dbReference type="EMBL" id="JBFAEG010000038">
    <property type="protein sequence ID" value="MEU5712612.1"/>
    <property type="molecule type" value="Genomic_DNA"/>
</dbReference>
<feature type="region of interest" description="Disordered" evidence="1">
    <location>
        <begin position="42"/>
        <end position="67"/>
    </location>
</feature>
<proteinExistence type="predicted"/>
<gene>
    <name evidence="3" type="ORF">AB0H04_38300</name>
</gene>
<evidence type="ECO:0000256" key="1">
    <source>
        <dbReference type="SAM" id="MobiDB-lite"/>
    </source>
</evidence>
<feature type="signal peptide" evidence="2">
    <location>
        <begin position="1"/>
        <end position="26"/>
    </location>
</feature>
<name>A0ABV3AMT0_9ACTN</name>
<keyword evidence="4" id="KW-1185">Reference proteome</keyword>
<feature type="chain" id="PRO_5045925061" evidence="2">
    <location>
        <begin position="27"/>
        <end position="89"/>
    </location>
</feature>
<evidence type="ECO:0000313" key="3">
    <source>
        <dbReference type="EMBL" id="MEU5712612.1"/>
    </source>
</evidence>